<dbReference type="Pfam" id="PF10127">
    <property type="entry name" value="RlaP"/>
    <property type="match status" value="1"/>
</dbReference>
<dbReference type="OrthoDB" id="243791at2"/>
<evidence type="ECO:0000313" key="2">
    <source>
        <dbReference type="Proteomes" id="UP000321617"/>
    </source>
</evidence>
<keyword evidence="2" id="KW-1185">Reference proteome</keyword>
<dbReference type="AlphaFoldDB" id="A0A562VCK5"/>
<proteinExistence type="predicted"/>
<dbReference type="PANTHER" id="PTHR34817">
    <property type="entry name" value="NUCLEOTIDYLTRANSFERASE"/>
    <property type="match status" value="1"/>
</dbReference>
<evidence type="ECO:0000313" key="1">
    <source>
        <dbReference type="EMBL" id="TWJ15623.1"/>
    </source>
</evidence>
<organism evidence="1 2">
    <name type="scientific">Stackebrandtia albiflava</name>
    <dbReference type="NCBI Taxonomy" id="406432"/>
    <lineage>
        <taxon>Bacteria</taxon>
        <taxon>Bacillati</taxon>
        <taxon>Actinomycetota</taxon>
        <taxon>Actinomycetes</taxon>
        <taxon>Glycomycetales</taxon>
        <taxon>Glycomycetaceae</taxon>
        <taxon>Stackebrandtia</taxon>
    </lineage>
</organism>
<sequence>MIPPHQLVTDHTVLSVVVGSRAYGLADSDSDFDRRGVYAAPTSSWWGFDKPPTHVDGPDPERFSWELERFLGLALAANPTVLECLWSPIVEHCDTIGEELRALRGRLVSREVYRTFLGYANSQVDRLSTAMTARDWKQTMHMLRLLISARHFLATGEPLVNVAAYRDKLLAVRHGEVPWATVQRWRDELAAAAEAARSATRLPARPDRAAAERLLIEVRRIRL</sequence>
<evidence type="ECO:0008006" key="3">
    <source>
        <dbReference type="Google" id="ProtNLM"/>
    </source>
</evidence>
<comment type="caution">
    <text evidence="1">The sequence shown here is derived from an EMBL/GenBank/DDBJ whole genome shotgun (WGS) entry which is preliminary data.</text>
</comment>
<dbReference type="PANTHER" id="PTHR34817:SF2">
    <property type="entry name" value="NUCLEOTIDYLTRANSFERASE"/>
    <property type="match status" value="1"/>
</dbReference>
<dbReference type="Proteomes" id="UP000321617">
    <property type="component" value="Unassembled WGS sequence"/>
</dbReference>
<accession>A0A562VCK5</accession>
<name>A0A562VCK5_9ACTN</name>
<dbReference type="EMBL" id="VLLL01000005">
    <property type="protein sequence ID" value="TWJ15623.1"/>
    <property type="molecule type" value="Genomic_DNA"/>
</dbReference>
<dbReference type="InterPro" id="IPR018775">
    <property type="entry name" value="RlaP"/>
</dbReference>
<protein>
    <recommendedName>
        <fullName evidence="3">Nucleotidyltransferase</fullName>
    </recommendedName>
</protein>
<reference evidence="1 2" key="1">
    <citation type="journal article" date="2013" name="Stand. Genomic Sci.">
        <title>Genomic Encyclopedia of Type Strains, Phase I: The one thousand microbial genomes (KMG-I) project.</title>
        <authorList>
            <person name="Kyrpides N.C."/>
            <person name="Woyke T."/>
            <person name="Eisen J.A."/>
            <person name="Garrity G."/>
            <person name="Lilburn T.G."/>
            <person name="Beck B.J."/>
            <person name="Whitman W.B."/>
            <person name="Hugenholtz P."/>
            <person name="Klenk H.P."/>
        </authorList>
    </citation>
    <scope>NUCLEOTIDE SEQUENCE [LARGE SCALE GENOMIC DNA]</scope>
    <source>
        <strain evidence="1 2">DSM 45044</strain>
    </source>
</reference>
<gene>
    <name evidence="1" type="ORF">LX16_1334</name>
</gene>